<dbReference type="Proteomes" id="UP000249396">
    <property type="component" value="Unassembled WGS sequence"/>
</dbReference>
<sequence length="88" mass="10448">MNWEIKIESTAAKELKKLDKVARQRIERFIDQLACEANPRFRGIALQGEAYDGLWRYRVGDYRLICQIKDKEVLILILEIGHRKAIYR</sequence>
<reference evidence="3 4" key="1">
    <citation type="journal article" date="2018" name="Aquat. Microb. Ecol.">
        <title>Gammaproteobacterial methanotrophs dominate.</title>
        <authorList>
            <person name="Rissanen A.J."/>
            <person name="Saarenheimo J."/>
            <person name="Tiirola M."/>
            <person name="Peura S."/>
            <person name="Aalto S.L."/>
            <person name="Karvinen A."/>
            <person name="Nykanen H."/>
        </authorList>
    </citation>
    <scope>NUCLEOTIDE SEQUENCE [LARGE SCALE GENOMIC DNA]</scope>
    <source>
        <strain evidence="3">AMbin10</strain>
    </source>
</reference>
<comment type="similarity">
    <text evidence="1">Belongs to the RelE toxin family.</text>
</comment>
<dbReference type="PANTHER" id="PTHR35601">
    <property type="entry name" value="TOXIN RELE"/>
    <property type="match status" value="1"/>
</dbReference>
<keyword evidence="2" id="KW-1277">Toxin-antitoxin system</keyword>
<evidence type="ECO:0000256" key="1">
    <source>
        <dbReference type="ARBA" id="ARBA00006226"/>
    </source>
</evidence>
<dbReference type="NCBIfam" id="TIGR02385">
    <property type="entry name" value="RelE_StbE"/>
    <property type="match status" value="1"/>
</dbReference>
<evidence type="ECO:0000256" key="2">
    <source>
        <dbReference type="ARBA" id="ARBA00022649"/>
    </source>
</evidence>
<dbReference type="InterPro" id="IPR035093">
    <property type="entry name" value="RelE/ParE_toxin_dom_sf"/>
</dbReference>
<evidence type="ECO:0000313" key="3">
    <source>
        <dbReference type="EMBL" id="PZN80292.1"/>
    </source>
</evidence>
<dbReference type="AlphaFoldDB" id="A0A2W4R8Q5"/>
<comment type="caution">
    <text evidence="3">The sequence shown here is derived from an EMBL/GenBank/DDBJ whole genome shotgun (WGS) entry which is preliminary data.</text>
</comment>
<organism evidence="3 4">
    <name type="scientific">Candidatus Methylumidiphilus alinenensis</name>
    <dbReference type="NCBI Taxonomy" id="2202197"/>
    <lineage>
        <taxon>Bacteria</taxon>
        <taxon>Pseudomonadati</taxon>
        <taxon>Pseudomonadota</taxon>
        <taxon>Gammaproteobacteria</taxon>
        <taxon>Methylococcales</taxon>
        <taxon>Candidatus Methylumidiphilus</taxon>
    </lineage>
</organism>
<evidence type="ECO:0000313" key="4">
    <source>
        <dbReference type="Proteomes" id="UP000249396"/>
    </source>
</evidence>
<proteinExistence type="inferred from homology"/>
<name>A0A2W4R8Q5_9GAMM</name>
<dbReference type="EMBL" id="QJPH01000286">
    <property type="protein sequence ID" value="PZN80292.1"/>
    <property type="molecule type" value="Genomic_DNA"/>
</dbReference>
<dbReference type="PANTHER" id="PTHR35601:SF1">
    <property type="entry name" value="TOXIN RELE"/>
    <property type="match status" value="1"/>
</dbReference>
<dbReference type="Gene3D" id="3.30.2310.20">
    <property type="entry name" value="RelE-like"/>
    <property type="match status" value="1"/>
</dbReference>
<protein>
    <submittedName>
        <fullName evidence="3">Type II toxin-antitoxin system RelE/ParE family toxin</fullName>
    </submittedName>
</protein>
<dbReference type="InterPro" id="IPR007712">
    <property type="entry name" value="RelE/ParE_toxin"/>
</dbReference>
<dbReference type="Pfam" id="PF05016">
    <property type="entry name" value="ParE_toxin"/>
    <property type="match status" value="1"/>
</dbReference>
<accession>A0A2W4R8Q5</accession>
<gene>
    <name evidence="3" type="ORF">DM484_10105</name>
</gene>
<dbReference type="SUPFAM" id="SSF143011">
    <property type="entry name" value="RelE-like"/>
    <property type="match status" value="1"/>
</dbReference>